<protein>
    <submittedName>
        <fullName evidence="2">Uncharacterized protein</fullName>
    </submittedName>
</protein>
<feature type="chain" id="PRO_5012474139" evidence="1">
    <location>
        <begin position="21"/>
        <end position="195"/>
    </location>
</feature>
<dbReference type="Proteomes" id="UP000226431">
    <property type="component" value="Unassembled WGS sequence"/>
</dbReference>
<reference evidence="2 3" key="1">
    <citation type="submission" date="2017-06" db="EMBL/GenBank/DDBJ databases">
        <title>Ant-infecting Ophiocordyceps genomes reveal a high diversity of potential behavioral manipulation genes and a possible major role for enterotoxins.</title>
        <authorList>
            <person name="De Bekker C."/>
            <person name="Evans H.C."/>
            <person name="Brachmann A."/>
            <person name="Hughes D.P."/>
        </authorList>
    </citation>
    <scope>NUCLEOTIDE SEQUENCE [LARGE SCALE GENOMIC DNA]</scope>
    <source>
        <strain evidence="2 3">Map16</strain>
    </source>
</reference>
<dbReference type="AlphaFoldDB" id="A0A2C5YRV7"/>
<dbReference type="EMBL" id="NJES01000716">
    <property type="protein sequence ID" value="PHH69754.1"/>
    <property type="molecule type" value="Genomic_DNA"/>
</dbReference>
<gene>
    <name evidence="2" type="ORF">CDD80_6518</name>
</gene>
<accession>A0A2C5YRV7</accession>
<dbReference type="InterPro" id="IPR011990">
    <property type="entry name" value="TPR-like_helical_dom_sf"/>
</dbReference>
<evidence type="ECO:0000313" key="3">
    <source>
        <dbReference type="Proteomes" id="UP000226431"/>
    </source>
</evidence>
<name>A0A2C5YRV7_9HYPO</name>
<dbReference type="Gene3D" id="1.25.40.10">
    <property type="entry name" value="Tetratricopeptide repeat domain"/>
    <property type="match status" value="1"/>
</dbReference>
<evidence type="ECO:0000313" key="2">
    <source>
        <dbReference type="EMBL" id="PHH69754.1"/>
    </source>
</evidence>
<proteinExistence type="predicted"/>
<dbReference type="STRING" id="2004952.A0A2C5YRV7"/>
<feature type="signal peptide" evidence="1">
    <location>
        <begin position="1"/>
        <end position="20"/>
    </location>
</feature>
<evidence type="ECO:0000256" key="1">
    <source>
        <dbReference type="SAM" id="SignalP"/>
    </source>
</evidence>
<keyword evidence="3" id="KW-1185">Reference proteome</keyword>
<organism evidence="2 3">
    <name type="scientific">Ophiocordyceps camponoti-rufipedis</name>
    <dbReference type="NCBI Taxonomy" id="2004952"/>
    <lineage>
        <taxon>Eukaryota</taxon>
        <taxon>Fungi</taxon>
        <taxon>Dikarya</taxon>
        <taxon>Ascomycota</taxon>
        <taxon>Pezizomycotina</taxon>
        <taxon>Sordariomycetes</taxon>
        <taxon>Hypocreomycetidae</taxon>
        <taxon>Hypocreales</taxon>
        <taxon>Ophiocordycipitaceae</taxon>
        <taxon>Ophiocordyceps</taxon>
    </lineage>
</organism>
<comment type="caution">
    <text evidence="2">The sequence shown here is derived from an EMBL/GenBank/DDBJ whole genome shotgun (WGS) entry which is preliminary data.</text>
</comment>
<sequence>MTIPLWVCASNLGFTPSTLSLVMELVSGSNYGRYKVFRNVEARFQQLVAEGKDPNVMTINGHLLLKENQFEKSVVTLKRALRVGYPNFELRPSCQLYLAKSLMSLDRETEAMNLLDELANDGLTDVHKAFASVFKRENPARARQHLYEAALGEPELYRKLSELAIEDAATSSSPREPFERLAYEWSRLADPRSHH</sequence>
<keyword evidence="1" id="KW-0732">Signal</keyword>
<dbReference type="OrthoDB" id="5379420at2759"/>